<sequence>MSTQDAQLFEDTFRIDTVNSEKYDRVSRLSGTSSDNTTTLLLDINRELYPITPGESVTLVLAQTLKMDGSKEEKGWREAGNEATLADMFDYVCHGKVYRFEEADNENIKVFVSFGGLLLYMQGPYKKLTPLRIDYVYMLLKK</sequence>
<dbReference type="InterPro" id="IPR012340">
    <property type="entry name" value="NA-bd_OB-fold"/>
</dbReference>
<protein>
    <recommendedName>
        <fullName evidence="4">DNA-directed RNA polymerases I, II, and III subunit RPABC3</fullName>
    </recommendedName>
</protein>
<dbReference type="OrthoDB" id="20018at2759"/>
<dbReference type="PANTHER" id="PTHR10917:SF0">
    <property type="entry name" value="DNA-DIRECTED RNA POLYMERASES I, II, AND III SUBUNIT RPABC3"/>
    <property type="match status" value="1"/>
</dbReference>
<evidence type="ECO:0000256" key="3">
    <source>
        <dbReference type="ARBA" id="ARBA00023242"/>
    </source>
</evidence>
<comment type="function">
    <text evidence="4">DNA-dependent RNA polymerase catalyzes the transcription of DNA into RNA using the four ribonucleoside triphosphates as substrates. Common component of RNA polymerases I, II and III which synthesize ribosomal RNA precursors, mRNA precursors and many functional non-coding RNAs, and small RNAs, such as 5S rRNA and tRNAs, respectively.</text>
</comment>
<comment type="caution">
    <text evidence="5">The sequence shown here is derived from an EMBL/GenBank/DDBJ whole genome shotgun (WGS) entry which is preliminary data.</text>
</comment>
<dbReference type="SMART" id="SM00658">
    <property type="entry name" value="RPOL8c"/>
    <property type="match status" value="1"/>
</dbReference>
<evidence type="ECO:0000256" key="1">
    <source>
        <dbReference type="ARBA" id="ARBA00004123"/>
    </source>
</evidence>
<evidence type="ECO:0000256" key="2">
    <source>
        <dbReference type="ARBA" id="ARBA00008912"/>
    </source>
</evidence>
<reference evidence="5" key="1">
    <citation type="journal article" date="2020" name="Stud. Mycol.">
        <title>101 Dothideomycetes genomes: a test case for predicting lifestyles and emergence of pathogens.</title>
        <authorList>
            <person name="Haridas S."/>
            <person name="Albert R."/>
            <person name="Binder M."/>
            <person name="Bloem J."/>
            <person name="Labutti K."/>
            <person name="Salamov A."/>
            <person name="Andreopoulos B."/>
            <person name="Baker S."/>
            <person name="Barry K."/>
            <person name="Bills G."/>
            <person name="Bluhm B."/>
            <person name="Cannon C."/>
            <person name="Castanera R."/>
            <person name="Culley D."/>
            <person name="Daum C."/>
            <person name="Ezra D."/>
            <person name="Gonzalez J."/>
            <person name="Henrissat B."/>
            <person name="Kuo A."/>
            <person name="Liang C."/>
            <person name="Lipzen A."/>
            <person name="Lutzoni F."/>
            <person name="Magnuson J."/>
            <person name="Mondo S."/>
            <person name="Nolan M."/>
            <person name="Ohm R."/>
            <person name="Pangilinan J."/>
            <person name="Park H.-J."/>
            <person name="Ramirez L."/>
            <person name="Alfaro M."/>
            <person name="Sun H."/>
            <person name="Tritt A."/>
            <person name="Yoshinaga Y."/>
            <person name="Zwiers L.-H."/>
            <person name="Turgeon B."/>
            <person name="Goodwin S."/>
            <person name="Spatafora J."/>
            <person name="Crous P."/>
            <person name="Grigoriev I."/>
        </authorList>
    </citation>
    <scope>NUCLEOTIDE SEQUENCE</scope>
    <source>
        <strain evidence="5">CBS 101060</strain>
    </source>
</reference>
<name>A0A9P4SAI3_9PEZI</name>
<dbReference type="PIRSF" id="PIRSF000779">
    <property type="entry name" value="RNA_pol_Rpb8"/>
    <property type="match status" value="1"/>
</dbReference>
<keyword evidence="6" id="KW-1185">Reference proteome</keyword>
<dbReference type="GO" id="GO:0005666">
    <property type="term" value="C:RNA polymerase III complex"/>
    <property type="evidence" value="ECO:0007669"/>
    <property type="project" value="TreeGrafter"/>
</dbReference>
<evidence type="ECO:0000313" key="6">
    <source>
        <dbReference type="Proteomes" id="UP000799429"/>
    </source>
</evidence>
<organism evidence="5 6">
    <name type="scientific">Patellaria atrata CBS 101060</name>
    <dbReference type="NCBI Taxonomy" id="1346257"/>
    <lineage>
        <taxon>Eukaryota</taxon>
        <taxon>Fungi</taxon>
        <taxon>Dikarya</taxon>
        <taxon>Ascomycota</taxon>
        <taxon>Pezizomycotina</taxon>
        <taxon>Dothideomycetes</taxon>
        <taxon>Dothideomycetes incertae sedis</taxon>
        <taxon>Patellariales</taxon>
        <taxon>Patellariaceae</taxon>
        <taxon>Patellaria</taxon>
    </lineage>
</organism>
<evidence type="ECO:0000313" key="5">
    <source>
        <dbReference type="EMBL" id="KAF2838879.1"/>
    </source>
</evidence>
<accession>A0A9P4SAI3</accession>
<dbReference type="GO" id="GO:0003899">
    <property type="term" value="F:DNA-directed RNA polymerase activity"/>
    <property type="evidence" value="ECO:0007669"/>
    <property type="project" value="UniProtKB-UniRule"/>
</dbReference>
<dbReference type="GO" id="GO:0006351">
    <property type="term" value="P:DNA-templated transcription"/>
    <property type="evidence" value="ECO:0007669"/>
    <property type="project" value="UniProtKB-UniRule"/>
</dbReference>
<proteinExistence type="inferred from homology"/>
<dbReference type="PANTHER" id="PTHR10917">
    <property type="entry name" value="DNA-DIRECTED RNA POLYMERASES I, II, AND III SUBUNIT RPABC3"/>
    <property type="match status" value="1"/>
</dbReference>
<dbReference type="Gene3D" id="2.40.50.140">
    <property type="entry name" value="Nucleic acid-binding proteins"/>
    <property type="match status" value="1"/>
</dbReference>
<dbReference type="AlphaFoldDB" id="A0A9P4SAI3"/>
<gene>
    <name evidence="5" type="ORF">M501DRAFT_935319</name>
</gene>
<comment type="similarity">
    <text evidence="2 4">Belongs to the eukaryotic RPB8 RNA polymerase subunit family.</text>
</comment>
<comment type="subcellular location">
    <subcellularLocation>
        <location evidence="1">Nucleus</location>
    </subcellularLocation>
</comment>
<dbReference type="Proteomes" id="UP000799429">
    <property type="component" value="Unassembled WGS sequence"/>
</dbReference>
<dbReference type="FunFam" id="2.40.50.140:FF:000191">
    <property type="entry name" value="DNA-directed RNA polymerases I, II, and III subunit RPABC3"/>
    <property type="match status" value="1"/>
</dbReference>
<dbReference type="InterPro" id="IPR005570">
    <property type="entry name" value="RPABC3"/>
</dbReference>
<dbReference type="GO" id="GO:0005736">
    <property type="term" value="C:RNA polymerase I complex"/>
    <property type="evidence" value="ECO:0007669"/>
    <property type="project" value="TreeGrafter"/>
</dbReference>
<keyword evidence="3 4" id="KW-0539">Nucleus</keyword>
<dbReference type="GO" id="GO:0005665">
    <property type="term" value="C:RNA polymerase II, core complex"/>
    <property type="evidence" value="ECO:0007669"/>
    <property type="project" value="UniProtKB-UniRule"/>
</dbReference>
<dbReference type="EMBL" id="MU006096">
    <property type="protein sequence ID" value="KAF2838879.1"/>
    <property type="molecule type" value="Genomic_DNA"/>
</dbReference>
<dbReference type="SUPFAM" id="SSF50249">
    <property type="entry name" value="Nucleic acid-binding proteins"/>
    <property type="match status" value="1"/>
</dbReference>
<dbReference type="Pfam" id="PF03870">
    <property type="entry name" value="RNA_pol_Rpb8"/>
    <property type="match status" value="1"/>
</dbReference>
<evidence type="ECO:0000256" key="4">
    <source>
        <dbReference type="PIRNR" id="PIRNR000779"/>
    </source>
</evidence>